<dbReference type="CDD" id="cd06849">
    <property type="entry name" value="lipoyl_domain"/>
    <property type="match status" value="1"/>
</dbReference>
<evidence type="ECO:0000256" key="11">
    <source>
        <dbReference type="ARBA" id="ARBA00023128"/>
    </source>
</evidence>
<proteinExistence type="inferred from homology"/>
<dbReference type="Gene3D" id="2.40.50.100">
    <property type="match status" value="1"/>
</dbReference>
<evidence type="ECO:0000256" key="16">
    <source>
        <dbReference type="SAM" id="MobiDB-lite"/>
    </source>
</evidence>
<comment type="similarity">
    <text evidence="4">Belongs to the 2-oxoacid dehydrogenase family.</text>
</comment>
<reference evidence="18" key="2">
    <citation type="journal article" date="2024" name="Plant">
        <title>Genomic evolution and insights into agronomic trait innovations of Sesamum species.</title>
        <authorList>
            <person name="Miao H."/>
            <person name="Wang L."/>
            <person name="Qu L."/>
            <person name="Liu H."/>
            <person name="Sun Y."/>
            <person name="Le M."/>
            <person name="Wang Q."/>
            <person name="Wei S."/>
            <person name="Zheng Y."/>
            <person name="Lin W."/>
            <person name="Duan Y."/>
            <person name="Cao H."/>
            <person name="Xiong S."/>
            <person name="Wang X."/>
            <person name="Wei L."/>
            <person name="Li C."/>
            <person name="Ma Q."/>
            <person name="Ju M."/>
            <person name="Zhao R."/>
            <person name="Li G."/>
            <person name="Mu C."/>
            <person name="Tian Q."/>
            <person name="Mei H."/>
            <person name="Zhang T."/>
            <person name="Gao T."/>
            <person name="Zhang H."/>
        </authorList>
    </citation>
    <scope>NUCLEOTIDE SEQUENCE</scope>
    <source>
        <strain evidence="18">G02</strain>
    </source>
</reference>
<dbReference type="GO" id="GO:0045252">
    <property type="term" value="C:oxoglutarate dehydrogenase complex"/>
    <property type="evidence" value="ECO:0007669"/>
    <property type="project" value="InterPro"/>
</dbReference>
<dbReference type="InterPro" id="IPR001078">
    <property type="entry name" value="2-oxoacid_DH_actylTfrase"/>
</dbReference>
<dbReference type="SUPFAM" id="SSF52777">
    <property type="entry name" value="CoA-dependent acyltransferases"/>
    <property type="match status" value="1"/>
</dbReference>
<reference evidence="18" key="1">
    <citation type="submission" date="2020-06" db="EMBL/GenBank/DDBJ databases">
        <authorList>
            <person name="Li T."/>
            <person name="Hu X."/>
            <person name="Zhang T."/>
            <person name="Song X."/>
            <person name="Zhang H."/>
            <person name="Dai N."/>
            <person name="Sheng W."/>
            <person name="Hou X."/>
            <person name="Wei L."/>
        </authorList>
    </citation>
    <scope>NUCLEOTIDE SEQUENCE</scope>
    <source>
        <strain evidence="18">G02</strain>
        <tissue evidence="18">Leaf</tissue>
    </source>
</reference>
<organism evidence="18">
    <name type="scientific">Sesamum radiatum</name>
    <name type="common">Black benniseed</name>
    <dbReference type="NCBI Taxonomy" id="300843"/>
    <lineage>
        <taxon>Eukaryota</taxon>
        <taxon>Viridiplantae</taxon>
        <taxon>Streptophyta</taxon>
        <taxon>Embryophyta</taxon>
        <taxon>Tracheophyta</taxon>
        <taxon>Spermatophyta</taxon>
        <taxon>Magnoliopsida</taxon>
        <taxon>eudicotyledons</taxon>
        <taxon>Gunneridae</taxon>
        <taxon>Pentapetalae</taxon>
        <taxon>asterids</taxon>
        <taxon>lamiids</taxon>
        <taxon>Lamiales</taxon>
        <taxon>Pedaliaceae</taxon>
        <taxon>Sesamum</taxon>
    </lineage>
</organism>
<evidence type="ECO:0000256" key="12">
    <source>
        <dbReference type="ARBA" id="ARBA00023315"/>
    </source>
</evidence>
<evidence type="ECO:0000256" key="13">
    <source>
        <dbReference type="ARBA" id="ARBA00032406"/>
    </source>
</evidence>
<keyword evidence="8" id="KW-0808">Transferase</keyword>
<comment type="subcellular location">
    <subcellularLocation>
        <location evidence="2">Mitochondrion</location>
    </subcellularLocation>
</comment>
<dbReference type="PANTHER" id="PTHR43416">
    <property type="entry name" value="DIHYDROLIPOYLLYSINE-RESIDUE SUCCINYLTRANSFERASE COMPONENT OF 2-OXOGLUTARATE DEHYDROGENASE COMPLEX, MITOCHONDRIAL-RELATED"/>
    <property type="match status" value="1"/>
</dbReference>
<accession>A0AAW2R532</accession>
<evidence type="ECO:0000256" key="3">
    <source>
        <dbReference type="ARBA" id="ARBA00005145"/>
    </source>
</evidence>
<protein>
    <recommendedName>
        <fullName evidence="6">dihydrolipoyllysine-residue succinyltransferase</fullName>
        <ecNumber evidence="6">2.3.1.61</ecNumber>
    </recommendedName>
    <alternativeName>
        <fullName evidence="13">2-oxoglutarate dehydrogenase complex component E2</fullName>
    </alternativeName>
</protein>
<dbReference type="GO" id="GO:0005739">
    <property type="term" value="C:mitochondrion"/>
    <property type="evidence" value="ECO:0007669"/>
    <property type="project" value="UniProtKB-SubCell"/>
</dbReference>
<evidence type="ECO:0000256" key="15">
    <source>
        <dbReference type="ARBA" id="ARBA00052761"/>
    </source>
</evidence>
<evidence type="ECO:0000256" key="1">
    <source>
        <dbReference type="ARBA" id="ARBA00001938"/>
    </source>
</evidence>
<feature type="compositionally biased region" description="Basic and acidic residues" evidence="16">
    <location>
        <begin position="152"/>
        <end position="161"/>
    </location>
</feature>
<keyword evidence="7" id="KW-0816">Tricarboxylic acid cycle</keyword>
<evidence type="ECO:0000256" key="14">
    <source>
        <dbReference type="ARBA" id="ARBA00037426"/>
    </source>
</evidence>
<keyword evidence="12" id="KW-0012">Acyltransferase</keyword>
<comment type="cofactor">
    <cofactor evidence="1">
        <name>(R)-lipoate</name>
        <dbReference type="ChEBI" id="CHEBI:83088"/>
    </cofactor>
</comment>
<evidence type="ECO:0000256" key="10">
    <source>
        <dbReference type="ARBA" id="ARBA00022946"/>
    </source>
</evidence>
<evidence type="ECO:0000256" key="5">
    <source>
        <dbReference type="ARBA" id="ARBA00011484"/>
    </source>
</evidence>
<keyword evidence="10" id="KW-0809">Transit peptide</keyword>
<dbReference type="InterPro" id="IPR023213">
    <property type="entry name" value="CAT-like_dom_sf"/>
</dbReference>
<keyword evidence="9" id="KW-0450">Lipoyl</keyword>
<comment type="function">
    <text evidence="14">The 2-oxoglutarate dehydrogenase complex catalyzes the overall conversion of 2-oxoglutarate to succinyl-CoA and CO(2). It contains multiple copies of three enzymatic components: 2-oxoglutarate dehydrogenase (E1), dihydrolipoamide succinyltransferase (E2) and lipoamide dehydrogenase (E3).</text>
</comment>
<dbReference type="Gene3D" id="3.30.559.10">
    <property type="entry name" value="Chloramphenicol acetyltransferase-like domain"/>
    <property type="match status" value="1"/>
</dbReference>
<evidence type="ECO:0000256" key="8">
    <source>
        <dbReference type="ARBA" id="ARBA00022679"/>
    </source>
</evidence>
<dbReference type="GO" id="GO:0004149">
    <property type="term" value="F:dihydrolipoyllysine-residue succinyltransferase activity"/>
    <property type="evidence" value="ECO:0007669"/>
    <property type="project" value="UniProtKB-EC"/>
</dbReference>
<comment type="pathway">
    <text evidence="3">Amino-acid degradation; L-lysine degradation via saccharopine pathway; glutaryl-CoA from L-lysine: step 6/6.</text>
</comment>
<dbReference type="InterPro" id="IPR011053">
    <property type="entry name" value="Single_hybrid_motif"/>
</dbReference>
<keyword evidence="11" id="KW-0496">Mitochondrion</keyword>
<evidence type="ECO:0000313" key="18">
    <source>
        <dbReference type="EMBL" id="KAL0374688.1"/>
    </source>
</evidence>
<gene>
    <name evidence="18" type="ORF">Sradi_3384500</name>
</gene>
<dbReference type="FunFam" id="3.30.559.10:FF:000006">
    <property type="entry name" value="Dihydrolipoyllysine-residue succinyltransferase component of 2-oxoglutarate dehydrogenase complex, mitochondrial"/>
    <property type="match status" value="1"/>
</dbReference>
<evidence type="ECO:0000256" key="6">
    <source>
        <dbReference type="ARBA" id="ARBA00012945"/>
    </source>
</evidence>
<dbReference type="InterPro" id="IPR006255">
    <property type="entry name" value="SucB"/>
</dbReference>
<dbReference type="SUPFAM" id="SSF51230">
    <property type="entry name" value="Single hybrid motif"/>
    <property type="match status" value="1"/>
</dbReference>
<dbReference type="GO" id="GO:0006099">
    <property type="term" value="P:tricarboxylic acid cycle"/>
    <property type="evidence" value="ECO:0007669"/>
    <property type="project" value="UniProtKB-KW"/>
</dbReference>
<evidence type="ECO:0000256" key="2">
    <source>
        <dbReference type="ARBA" id="ARBA00004173"/>
    </source>
</evidence>
<comment type="catalytic activity">
    <reaction evidence="15">
        <text>N(6)-[(R)-dihydrolipoyl]-L-lysyl-[protein] + succinyl-CoA = N(6)-[(R)-S(8)-succinyldihydrolipoyl]-L-lysyl-[protein] + CoA</text>
        <dbReference type="Rhea" id="RHEA:15213"/>
        <dbReference type="Rhea" id="RHEA-COMP:10475"/>
        <dbReference type="Rhea" id="RHEA-COMP:20092"/>
        <dbReference type="ChEBI" id="CHEBI:57287"/>
        <dbReference type="ChEBI" id="CHEBI:57292"/>
        <dbReference type="ChEBI" id="CHEBI:83100"/>
        <dbReference type="ChEBI" id="CHEBI:83120"/>
        <dbReference type="EC" id="2.3.1.61"/>
    </reaction>
</comment>
<dbReference type="PANTHER" id="PTHR43416:SF5">
    <property type="entry name" value="DIHYDROLIPOYLLYSINE-RESIDUE SUCCINYLTRANSFERASE COMPONENT OF 2-OXOGLUTARATE DEHYDROGENASE COMPLEX, MITOCHONDRIAL"/>
    <property type="match status" value="1"/>
</dbReference>
<evidence type="ECO:0000256" key="4">
    <source>
        <dbReference type="ARBA" id="ARBA00007317"/>
    </source>
</evidence>
<dbReference type="Pfam" id="PF00198">
    <property type="entry name" value="2-oxoacid_dh"/>
    <property type="match status" value="1"/>
</dbReference>
<feature type="region of interest" description="Disordered" evidence="16">
    <location>
        <begin position="125"/>
        <end position="200"/>
    </location>
</feature>
<dbReference type="NCBIfam" id="TIGR01347">
    <property type="entry name" value="sucB"/>
    <property type="match status" value="1"/>
</dbReference>
<evidence type="ECO:0000256" key="7">
    <source>
        <dbReference type="ARBA" id="ARBA00022532"/>
    </source>
</evidence>
<comment type="subunit">
    <text evidence="5">Forms a 24-polypeptide structural core with octahedral symmetry.</text>
</comment>
<dbReference type="EMBL" id="JACGWJ010000014">
    <property type="protein sequence ID" value="KAL0374688.1"/>
    <property type="molecule type" value="Genomic_DNA"/>
</dbReference>
<dbReference type="AlphaFoldDB" id="A0AAW2R532"/>
<evidence type="ECO:0000259" key="17">
    <source>
        <dbReference type="Pfam" id="PF00198"/>
    </source>
</evidence>
<sequence>MLGVLRRKAASGASSASVYGKSLYKLKSAVPTPRPCSAATEECVYVHIRIVEIDMCNSEALDMLMTHDDFDAKEGSFRQSSARCQHANLEQVTIDVNSPEAGVIQKFIAKEGDTVEPGTKVAIISRSGEGATHVAPSDDKASQKAPPPPIPAEEKKEKPTPKVETTPVVEKPKGSPAPPPRPSATEPQLPPKERERRVPMTRLRKRVATRLKDSQNTFALLTTFNEVDMTNLMKLRSDYKDAFFEKHGVKLGLMSGFVKAAISALQRQPIVNAVIDGDDIIYRDYVDISIAVGTPKGLVVPVLRNAERMNFAEVEKEINTLAKKANDGTISIDEMAGGTFTISNGGVYGSLLSTPIINPPQSAILGMHSIVNRPMVVGGAIVPRPMMYIALTYDHRLIDGREAVFFLRRIKDVVEDPRRLLLDV</sequence>
<evidence type="ECO:0000256" key="9">
    <source>
        <dbReference type="ARBA" id="ARBA00022823"/>
    </source>
</evidence>
<comment type="caution">
    <text evidence="18">The sequence shown here is derived from an EMBL/GenBank/DDBJ whole genome shotgun (WGS) entry which is preliminary data.</text>
</comment>
<feature type="domain" description="2-oxoacid dehydrogenase acyltransferase catalytic" evidence="17">
    <location>
        <begin position="193"/>
        <end position="422"/>
    </location>
</feature>
<dbReference type="EC" id="2.3.1.61" evidence="6"/>
<dbReference type="InterPro" id="IPR050537">
    <property type="entry name" value="2-oxoacid_dehydrogenase"/>
</dbReference>
<name>A0AAW2R532_SESRA</name>